<gene>
    <name evidence="2" type="ORF">AVDCRST_MAG65-130</name>
</gene>
<organism evidence="2">
    <name type="scientific">uncultured Solirubrobacteraceae bacterium</name>
    <dbReference type="NCBI Taxonomy" id="1162706"/>
    <lineage>
        <taxon>Bacteria</taxon>
        <taxon>Bacillati</taxon>
        <taxon>Actinomycetota</taxon>
        <taxon>Thermoleophilia</taxon>
        <taxon>Solirubrobacterales</taxon>
        <taxon>Solirubrobacteraceae</taxon>
        <taxon>environmental samples</taxon>
    </lineage>
</organism>
<evidence type="ECO:0000313" key="2">
    <source>
        <dbReference type="EMBL" id="CAA9464489.1"/>
    </source>
</evidence>
<reference evidence="2" key="1">
    <citation type="submission" date="2020-02" db="EMBL/GenBank/DDBJ databases">
        <authorList>
            <person name="Meier V. D."/>
        </authorList>
    </citation>
    <scope>NUCLEOTIDE SEQUENCE</scope>
    <source>
        <strain evidence="2">AVDCRST_MAG65</strain>
    </source>
</reference>
<feature type="region of interest" description="Disordered" evidence="1">
    <location>
        <begin position="1"/>
        <end position="42"/>
    </location>
</feature>
<protein>
    <submittedName>
        <fullName evidence="2">Uncharacterized protein</fullName>
    </submittedName>
</protein>
<proteinExistence type="predicted"/>
<dbReference type="EMBL" id="CADCVL010000022">
    <property type="protein sequence ID" value="CAA9464489.1"/>
    <property type="molecule type" value="Genomic_DNA"/>
</dbReference>
<accession>A0A6J4R8J3</accession>
<name>A0A6J4R8J3_9ACTN</name>
<sequence>MMVAAAPEDREFPPPHGTVSRTSRRTHLVAGRRPARLSRATG</sequence>
<evidence type="ECO:0000256" key="1">
    <source>
        <dbReference type="SAM" id="MobiDB-lite"/>
    </source>
</evidence>
<dbReference type="AlphaFoldDB" id="A0A6J4R8J3"/>